<organism evidence="2 3">
    <name type="scientific">Agromyces rhizosphaerae</name>
    <dbReference type="NCBI Taxonomy" id="88374"/>
    <lineage>
        <taxon>Bacteria</taxon>
        <taxon>Bacillati</taxon>
        <taxon>Actinomycetota</taxon>
        <taxon>Actinomycetes</taxon>
        <taxon>Micrococcales</taxon>
        <taxon>Microbacteriaceae</taxon>
        <taxon>Agromyces</taxon>
    </lineage>
</organism>
<proteinExistence type="predicted"/>
<dbReference type="Gene3D" id="3.40.50.1820">
    <property type="entry name" value="alpha/beta hydrolase"/>
    <property type="match status" value="1"/>
</dbReference>
<keyword evidence="3" id="KW-1185">Reference proteome</keyword>
<evidence type="ECO:0000313" key="2">
    <source>
        <dbReference type="EMBL" id="GLI28760.1"/>
    </source>
</evidence>
<name>A0A9W6D022_9MICO</name>
<gene>
    <name evidence="2" type="ORF">ARHIZOSPH14_30020</name>
</gene>
<accession>A0A9W6D022</accession>
<feature type="domain" description="Serine aminopeptidase S33" evidence="1">
    <location>
        <begin position="198"/>
        <end position="295"/>
    </location>
</feature>
<evidence type="ECO:0000313" key="3">
    <source>
        <dbReference type="Proteomes" id="UP001144396"/>
    </source>
</evidence>
<dbReference type="SUPFAM" id="SSF53474">
    <property type="entry name" value="alpha/beta-Hydrolases"/>
    <property type="match status" value="1"/>
</dbReference>
<evidence type="ECO:0000259" key="1">
    <source>
        <dbReference type="Pfam" id="PF12146"/>
    </source>
</evidence>
<dbReference type="InterPro" id="IPR022742">
    <property type="entry name" value="Hydrolase_4"/>
</dbReference>
<dbReference type="AlphaFoldDB" id="A0A9W6D022"/>
<dbReference type="InterPro" id="IPR029058">
    <property type="entry name" value="AB_hydrolase_fold"/>
</dbReference>
<dbReference type="Pfam" id="PF12146">
    <property type="entry name" value="Hydrolase_4"/>
    <property type="match status" value="1"/>
</dbReference>
<protein>
    <recommendedName>
        <fullName evidence="1">Serine aminopeptidase S33 domain-containing protein</fullName>
    </recommendedName>
</protein>
<sequence length="399" mass="43483">MFGMAAGGAIAVSAVLAAVGAASSLLASFVARAIVTPSRYKVEDTRVVAVDLARHEITLGATPDARMRGEYSFWFHQDTGHARLGEVLEETPTVVRRRLLGVDFGVLATAHRGRFSGWFHLGPWELGHPYRDVVIDTPVGPAPAWLVPAAEDSGRWIIHIHGRAVRRQECLRGLPAAHAAGFTSLVVSYRNDGEAPEGPDGRYRLGDTEWLDVNAAIEYAVEHGASEIVLMGWSMGGAIALQTVLRSRRARSTVVGLVLESPAIDWHDILSYQGATYRLPPPLTRLVIAMLSSRWGRLFTGLGSPIGFDRLDVVARADEFDLPMLLFHSADDGFVPVAGSDRLAAARPDLITYERFTRARHTKLWNDDPVRWNGALAVWLGELARGGTRAERPSVPAHG</sequence>
<dbReference type="Proteomes" id="UP001144396">
    <property type="component" value="Unassembled WGS sequence"/>
</dbReference>
<dbReference type="EMBL" id="BSDP01000001">
    <property type="protein sequence ID" value="GLI28760.1"/>
    <property type="molecule type" value="Genomic_DNA"/>
</dbReference>
<reference evidence="2" key="1">
    <citation type="submission" date="2022-12" db="EMBL/GenBank/DDBJ databases">
        <title>Reference genome sequencing for broad-spectrum identification of bacterial and archaeal isolates by mass spectrometry.</title>
        <authorList>
            <person name="Sekiguchi Y."/>
            <person name="Tourlousse D.M."/>
        </authorList>
    </citation>
    <scope>NUCLEOTIDE SEQUENCE</scope>
    <source>
        <strain evidence="2">14</strain>
    </source>
</reference>
<comment type="caution">
    <text evidence="2">The sequence shown here is derived from an EMBL/GenBank/DDBJ whole genome shotgun (WGS) entry which is preliminary data.</text>
</comment>